<organism evidence="2 3">
    <name type="scientific">Diversispora epigaea</name>
    <dbReference type="NCBI Taxonomy" id="1348612"/>
    <lineage>
        <taxon>Eukaryota</taxon>
        <taxon>Fungi</taxon>
        <taxon>Fungi incertae sedis</taxon>
        <taxon>Mucoromycota</taxon>
        <taxon>Glomeromycotina</taxon>
        <taxon>Glomeromycetes</taxon>
        <taxon>Diversisporales</taxon>
        <taxon>Diversisporaceae</taxon>
        <taxon>Diversispora</taxon>
    </lineage>
</organism>
<gene>
    <name evidence="2" type="ORF">Glove_319g186</name>
</gene>
<evidence type="ECO:0000313" key="3">
    <source>
        <dbReference type="Proteomes" id="UP000266861"/>
    </source>
</evidence>
<dbReference type="AlphaFoldDB" id="A0A397HPG7"/>
<dbReference type="Proteomes" id="UP000266861">
    <property type="component" value="Unassembled WGS sequence"/>
</dbReference>
<keyword evidence="3" id="KW-1185">Reference proteome</keyword>
<evidence type="ECO:0000256" key="1">
    <source>
        <dbReference type="SAM" id="MobiDB-lite"/>
    </source>
</evidence>
<evidence type="ECO:0000313" key="2">
    <source>
        <dbReference type="EMBL" id="RHZ65079.1"/>
    </source>
</evidence>
<dbReference type="EMBL" id="PQFF01000291">
    <property type="protein sequence ID" value="RHZ65079.1"/>
    <property type="molecule type" value="Genomic_DNA"/>
</dbReference>
<sequence>MPDADNGKNKDNNSKGKASSKKVKTKKDESSILKKFIKDLTTDVPTKVSENLETTNTGAIIFLQLSININLTKVKNEDATRNVITTAIVRVEIRKEILESKLSDEALRKKEGKS</sequence>
<reference evidence="2 3" key="1">
    <citation type="submission" date="2018-08" db="EMBL/GenBank/DDBJ databases">
        <title>Genome and evolution of the arbuscular mycorrhizal fungus Diversispora epigaea (formerly Glomus versiforme) and its bacterial endosymbionts.</title>
        <authorList>
            <person name="Sun X."/>
            <person name="Fei Z."/>
            <person name="Harrison M."/>
        </authorList>
    </citation>
    <scope>NUCLEOTIDE SEQUENCE [LARGE SCALE GENOMIC DNA]</scope>
    <source>
        <strain evidence="2 3">IT104</strain>
    </source>
</reference>
<feature type="region of interest" description="Disordered" evidence="1">
    <location>
        <begin position="1"/>
        <end position="28"/>
    </location>
</feature>
<name>A0A397HPG7_9GLOM</name>
<proteinExistence type="predicted"/>
<protein>
    <submittedName>
        <fullName evidence="2">Uncharacterized protein</fullName>
    </submittedName>
</protein>
<dbReference type="OrthoDB" id="10318946at2759"/>
<comment type="caution">
    <text evidence="2">The sequence shown here is derived from an EMBL/GenBank/DDBJ whole genome shotgun (WGS) entry which is preliminary data.</text>
</comment>
<feature type="compositionally biased region" description="Basic and acidic residues" evidence="1">
    <location>
        <begin position="1"/>
        <end position="14"/>
    </location>
</feature>
<accession>A0A397HPG7</accession>